<accession>A0A3E1YC42</accession>
<dbReference type="FunFam" id="3.30.565.10:FF:000010">
    <property type="entry name" value="Sensor histidine kinase RcsC"/>
    <property type="match status" value="1"/>
</dbReference>
<feature type="domain" description="PAC" evidence="17">
    <location>
        <begin position="414"/>
        <end position="469"/>
    </location>
</feature>
<feature type="domain" description="PAS" evidence="16">
    <location>
        <begin position="346"/>
        <end position="392"/>
    </location>
</feature>
<feature type="transmembrane region" description="Helical" evidence="13">
    <location>
        <begin position="176"/>
        <end position="197"/>
    </location>
</feature>
<dbReference type="NCBIfam" id="TIGR00229">
    <property type="entry name" value="sensory_box"/>
    <property type="match status" value="2"/>
</dbReference>
<dbReference type="GO" id="GO:0005886">
    <property type="term" value="C:plasma membrane"/>
    <property type="evidence" value="ECO:0007669"/>
    <property type="project" value="UniProtKB-SubCell"/>
</dbReference>
<keyword evidence="5 12" id="KW-0597">Phosphoprotein</keyword>
<organism evidence="18 19">
    <name type="scientific">Chitinophaga silvatica</name>
    <dbReference type="NCBI Taxonomy" id="2282649"/>
    <lineage>
        <taxon>Bacteria</taxon>
        <taxon>Pseudomonadati</taxon>
        <taxon>Bacteroidota</taxon>
        <taxon>Chitinophagia</taxon>
        <taxon>Chitinophagales</taxon>
        <taxon>Chitinophagaceae</taxon>
        <taxon>Chitinophaga</taxon>
    </lineage>
</organism>
<dbReference type="Gene3D" id="1.20.120.160">
    <property type="entry name" value="HPT domain"/>
    <property type="match status" value="1"/>
</dbReference>
<sequence length="979" mass="112153">MKKVLNTVLALVLVVVMALVGFVYYAWMVQKRSKSAAENMIETNRLIDKVRTIYLLESNYTNGIRDMLLNNNTQLAPNFLKLHDSIQFIFNSISNNPLLDSTSQKTLHIIKLIIARKKDFNQRVIDIAPSQPDLARQLITSTQGMDLRSSLITEFNHFLQINRNKLISRVDKDLHYTLYSFWTTIIISIFTLILIIGEGRYIYRLFLKLKKSANQLHKREQSFMRLAEETELIVYKSSVEGFFTNVSKRAAEMTGYSSAELVGQHYSIFLAEETFKELEEFYVNQIKNGDDYTFKQFEIITKSGVKKWVEQLATIIYGNDGKVREFQCMVRDIDKEKRNEDQFQYLQERLESIIDYMPSMMFVKDMPGRYLLVNNRFSEMMNVAKKDIIGKTDQELSFAWVKKYAHLDEEVLTTKNRVKMEDTITVDGKDYHFLITKFPLRNADNEMIGICGIGQDFTEKTNYIIAVEEANKRGQEAIAAQEMFLANMSHEIRTPMNGIIGMTNLMLQNPLTPKQLNYANAIKSSATRLMSIITEVLDFSKIKAGKLSVQHEMFDIYEVINNTLLPLKLQAEEKELQFITQIDNNIPTSLVGDDVRLTQIITNIVENAIKFTEAGTIKVRASFTKKELNSRQIWIQFIVSDTGIGIAPEKHELIFKSFSQTHSDNARKFGGAGLGLAITKELLNLLNGNIELQSNLNEGSTFYFELPFDISEDNIGDVLKNDTSLKIISPLSGKSILIVEDDEINQQVAIELLRDAGSRPDVVSRGSLALNMLDFKKYDCIIMDIQMPEMDGYETTRRIRQKGINTYIIAMTASALKDERSRCLAAGMNDYIAKPFDPSDLFYRILKGLGEKVVEPTPTKMIISKINEHSLDVVYNMFSGNKANVIKLLKDLVKVMPQKFSELNQLASKKQWDPFYILAHQIKFNLNVAGMPEASILAQEMEMDARQNINLENMLERIQMVESIYLKNIHYVETHIAQA</sequence>
<feature type="domain" description="Histidine kinase" evidence="14">
    <location>
        <begin position="487"/>
        <end position="710"/>
    </location>
</feature>
<dbReference type="Pfam" id="PF00072">
    <property type="entry name" value="Response_reg"/>
    <property type="match status" value="1"/>
</dbReference>
<dbReference type="InterPro" id="IPR011006">
    <property type="entry name" value="CheY-like_superfamily"/>
</dbReference>
<dbReference type="Pfam" id="PF08448">
    <property type="entry name" value="PAS_4"/>
    <property type="match status" value="1"/>
</dbReference>
<evidence type="ECO:0000256" key="10">
    <source>
        <dbReference type="ARBA" id="ARBA00023012"/>
    </source>
</evidence>
<dbReference type="SUPFAM" id="SSF55785">
    <property type="entry name" value="PYP-like sensor domain (PAS domain)"/>
    <property type="match status" value="2"/>
</dbReference>
<dbReference type="Gene3D" id="3.30.565.10">
    <property type="entry name" value="Histidine kinase-like ATPase, C-terminal domain"/>
    <property type="match status" value="1"/>
</dbReference>
<dbReference type="CDD" id="cd16922">
    <property type="entry name" value="HATPase_EvgS-ArcB-TorS-like"/>
    <property type="match status" value="1"/>
</dbReference>
<evidence type="ECO:0000256" key="11">
    <source>
        <dbReference type="ARBA" id="ARBA00023136"/>
    </source>
</evidence>
<keyword evidence="19" id="KW-1185">Reference proteome</keyword>
<dbReference type="Pfam" id="PF02518">
    <property type="entry name" value="HATPase_c"/>
    <property type="match status" value="1"/>
</dbReference>
<dbReference type="Gene3D" id="3.40.50.2300">
    <property type="match status" value="1"/>
</dbReference>
<dbReference type="PROSITE" id="PS50112">
    <property type="entry name" value="PAS"/>
    <property type="match status" value="2"/>
</dbReference>
<dbReference type="SMART" id="SM00448">
    <property type="entry name" value="REC"/>
    <property type="match status" value="1"/>
</dbReference>
<evidence type="ECO:0000256" key="7">
    <source>
        <dbReference type="ARBA" id="ARBA00022741"/>
    </source>
</evidence>
<dbReference type="SUPFAM" id="SSF47384">
    <property type="entry name" value="Homodimeric domain of signal transducing histidine kinase"/>
    <property type="match status" value="1"/>
</dbReference>
<feature type="domain" description="PAC" evidence="17">
    <location>
        <begin position="293"/>
        <end position="345"/>
    </location>
</feature>
<name>A0A3E1YC42_9BACT</name>
<keyword evidence="8" id="KW-0067">ATP-binding</keyword>
<dbReference type="InterPro" id="IPR004358">
    <property type="entry name" value="Sig_transdc_His_kin-like_C"/>
</dbReference>
<dbReference type="SUPFAM" id="SSF55874">
    <property type="entry name" value="ATPase domain of HSP90 chaperone/DNA topoisomerase II/histidine kinase"/>
    <property type="match status" value="1"/>
</dbReference>
<evidence type="ECO:0000259" key="15">
    <source>
        <dbReference type="PROSITE" id="PS50110"/>
    </source>
</evidence>
<evidence type="ECO:0000313" key="18">
    <source>
        <dbReference type="EMBL" id="RFS23541.1"/>
    </source>
</evidence>
<keyword evidence="9 13" id="KW-1133">Transmembrane helix</keyword>
<dbReference type="InterPro" id="IPR000700">
    <property type="entry name" value="PAS-assoc_C"/>
</dbReference>
<dbReference type="CDD" id="cd00130">
    <property type="entry name" value="PAS"/>
    <property type="match status" value="2"/>
</dbReference>
<keyword evidence="10" id="KW-0902">Two-component regulatory system</keyword>
<dbReference type="GO" id="GO:0000155">
    <property type="term" value="F:phosphorelay sensor kinase activity"/>
    <property type="evidence" value="ECO:0007669"/>
    <property type="project" value="InterPro"/>
</dbReference>
<gene>
    <name evidence="18" type="ORF">DVR12_11050</name>
</gene>
<evidence type="ECO:0000259" key="14">
    <source>
        <dbReference type="PROSITE" id="PS50109"/>
    </source>
</evidence>
<evidence type="ECO:0000259" key="17">
    <source>
        <dbReference type="PROSITE" id="PS50113"/>
    </source>
</evidence>
<feature type="domain" description="PAS" evidence="16">
    <location>
        <begin position="219"/>
        <end position="289"/>
    </location>
</feature>
<dbReference type="PROSITE" id="PS50109">
    <property type="entry name" value="HIS_KIN"/>
    <property type="match status" value="1"/>
</dbReference>
<keyword evidence="6 13" id="KW-0812">Transmembrane</keyword>
<dbReference type="SUPFAM" id="SSF47226">
    <property type="entry name" value="Histidine-containing phosphotransfer domain, HPT domain"/>
    <property type="match status" value="1"/>
</dbReference>
<dbReference type="Pfam" id="PF00512">
    <property type="entry name" value="HisKA"/>
    <property type="match status" value="1"/>
</dbReference>
<evidence type="ECO:0000256" key="3">
    <source>
        <dbReference type="ARBA" id="ARBA00012438"/>
    </source>
</evidence>
<dbReference type="GO" id="GO:0005524">
    <property type="term" value="F:ATP binding"/>
    <property type="evidence" value="ECO:0007669"/>
    <property type="project" value="UniProtKB-KW"/>
</dbReference>
<dbReference type="InterPro" id="IPR013767">
    <property type="entry name" value="PAS_fold"/>
</dbReference>
<evidence type="ECO:0000256" key="5">
    <source>
        <dbReference type="ARBA" id="ARBA00022553"/>
    </source>
</evidence>
<dbReference type="InterPro" id="IPR035965">
    <property type="entry name" value="PAS-like_dom_sf"/>
</dbReference>
<feature type="modified residue" description="4-aspartylphosphate" evidence="12">
    <location>
        <position position="784"/>
    </location>
</feature>
<dbReference type="SMART" id="SM00387">
    <property type="entry name" value="HATPase_c"/>
    <property type="match status" value="1"/>
</dbReference>
<dbReference type="Gene3D" id="3.30.450.20">
    <property type="entry name" value="PAS domain"/>
    <property type="match status" value="2"/>
</dbReference>
<dbReference type="Proteomes" id="UP000260644">
    <property type="component" value="Unassembled WGS sequence"/>
</dbReference>
<evidence type="ECO:0000256" key="6">
    <source>
        <dbReference type="ARBA" id="ARBA00022692"/>
    </source>
</evidence>
<dbReference type="Pfam" id="PF00989">
    <property type="entry name" value="PAS"/>
    <property type="match status" value="1"/>
</dbReference>
<keyword evidence="11 13" id="KW-0472">Membrane</keyword>
<evidence type="ECO:0000256" key="8">
    <source>
        <dbReference type="ARBA" id="ARBA00022840"/>
    </source>
</evidence>
<dbReference type="InterPro" id="IPR001789">
    <property type="entry name" value="Sig_transdc_resp-reg_receiver"/>
</dbReference>
<dbReference type="SMART" id="SM00091">
    <property type="entry name" value="PAS"/>
    <property type="match status" value="2"/>
</dbReference>
<dbReference type="AlphaFoldDB" id="A0A3E1YC42"/>
<dbReference type="PROSITE" id="PS50110">
    <property type="entry name" value="RESPONSE_REGULATORY"/>
    <property type="match status" value="1"/>
</dbReference>
<dbReference type="InterPro" id="IPR036890">
    <property type="entry name" value="HATPase_C_sf"/>
</dbReference>
<dbReference type="SMART" id="SM00388">
    <property type="entry name" value="HisKA"/>
    <property type="match status" value="1"/>
</dbReference>
<dbReference type="PANTHER" id="PTHR45339">
    <property type="entry name" value="HYBRID SIGNAL TRANSDUCTION HISTIDINE KINASE J"/>
    <property type="match status" value="1"/>
</dbReference>
<feature type="domain" description="Response regulatory" evidence="15">
    <location>
        <begin position="735"/>
        <end position="849"/>
    </location>
</feature>
<dbReference type="RefSeq" id="WP_116975732.1">
    <property type="nucleotide sequence ID" value="NZ_QPMM01000004.1"/>
</dbReference>
<dbReference type="Gene3D" id="1.10.287.130">
    <property type="match status" value="1"/>
</dbReference>
<keyword evidence="4" id="KW-1003">Cell membrane</keyword>
<dbReference type="PROSITE" id="PS50113">
    <property type="entry name" value="PAC"/>
    <property type="match status" value="2"/>
</dbReference>
<dbReference type="InterPro" id="IPR003594">
    <property type="entry name" value="HATPase_dom"/>
</dbReference>
<dbReference type="OrthoDB" id="9811889at2"/>
<proteinExistence type="predicted"/>
<dbReference type="CDD" id="cd17546">
    <property type="entry name" value="REC_hyHK_CKI1_RcsC-like"/>
    <property type="match status" value="1"/>
</dbReference>
<dbReference type="InterPro" id="IPR003661">
    <property type="entry name" value="HisK_dim/P_dom"/>
</dbReference>
<dbReference type="InterPro" id="IPR000014">
    <property type="entry name" value="PAS"/>
</dbReference>
<reference evidence="18 19" key="1">
    <citation type="submission" date="2018-07" db="EMBL/GenBank/DDBJ databases">
        <title>Chitinophaga K2CV101002-2 sp. nov., isolated from a monsoon evergreen broad-leaved forest soil.</title>
        <authorList>
            <person name="Lv Y."/>
        </authorList>
    </citation>
    <scope>NUCLEOTIDE SEQUENCE [LARGE SCALE GENOMIC DNA]</scope>
    <source>
        <strain evidence="18 19">GDMCC 1.1288</strain>
    </source>
</reference>
<dbReference type="EC" id="2.7.13.3" evidence="3"/>
<dbReference type="SUPFAM" id="SSF52172">
    <property type="entry name" value="CheY-like"/>
    <property type="match status" value="1"/>
</dbReference>
<evidence type="ECO:0000259" key="16">
    <source>
        <dbReference type="PROSITE" id="PS50112"/>
    </source>
</evidence>
<evidence type="ECO:0000313" key="19">
    <source>
        <dbReference type="Proteomes" id="UP000260644"/>
    </source>
</evidence>
<evidence type="ECO:0000256" key="1">
    <source>
        <dbReference type="ARBA" id="ARBA00000085"/>
    </source>
</evidence>
<protein>
    <recommendedName>
        <fullName evidence="3">histidine kinase</fullName>
        <ecNumber evidence="3">2.7.13.3</ecNumber>
    </recommendedName>
</protein>
<dbReference type="PRINTS" id="PR00344">
    <property type="entry name" value="BCTRLSENSOR"/>
</dbReference>
<comment type="catalytic activity">
    <reaction evidence="1">
        <text>ATP + protein L-histidine = ADP + protein N-phospho-L-histidine.</text>
        <dbReference type="EC" id="2.7.13.3"/>
    </reaction>
</comment>
<dbReference type="InterPro" id="IPR005467">
    <property type="entry name" value="His_kinase_dom"/>
</dbReference>
<dbReference type="InterPro" id="IPR013656">
    <property type="entry name" value="PAS_4"/>
</dbReference>
<evidence type="ECO:0000256" key="2">
    <source>
        <dbReference type="ARBA" id="ARBA00004651"/>
    </source>
</evidence>
<dbReference type="InterPro" id="IPR036097">
    <property type="entry name" value="HisK_dim/P_sf"/>
</dbReference>
<evidence type="ECO:0000256" key="13">
    <source>
        <dbReference type="SAM" id="Phobius"/>
    </source>
</evidence>
<comment type="caution">
    <text evidence="18">The sequence shown here is derived from an EMBL/GenBank/DDBJ whole genome shotgun (WGS) entry which is preliminary data.</text>
</comment>
<dbReference type="EMBL" id="QPMM01000004">
    <property type="protein sequence ID" value="RFS23541.1"/>
    <property type="molecule type" value="Genomic_DNA"/>
</dbReference>
<evidence type="ECO:0000256" key="12">
    <source>
        <dbReference type="PROSITE-ProRule" id="PRU00169"/>
    </source>
</evidence>
<comment type="subcellular location">
    <subcellularLocation>
        <location evidence="2">Cell membrane</location>
        <topology evidence="2">Multi-pass membrane protein</topology>
    </subcellularLocation>
</comment>
<dbReference type="CDD" id="cd00082">
    <property type="entry name" value="HisKA"/>
    <property type="match status" value="1"/>
</dbReference>
<evidence type="ECO:0000256" key="4">
    <source>
        <dbReference type="ARBA" id="ARBA00022475"/>
    </source>
</evidence>
<dbReference type="InterPro" id="IPR036641">
    <property type="entry name" value="HPT_dom_sf"/>
</dbReference>
<evidence type="ECO:0000256" key="9">
    <source>
        <dbReference type="ARBA" id="ARBA00022989"/>
    </source>
</evidence>
<dbReference type="GO" id="GO:0006355">
    <property type="term" value="P:regulation of DNA-templated transcription"/>
    <property type="evidence" value="ECO:0007669"/>
    <property type="project" value="InterPro"/>
</dbReference>
<feature type="transmembrane region" description="Helical" evidence="13">
    <location>
        <begin position="6"/>
        <end position="27"/>
    </location>
</feature>
<dbReference type="PANTHER" id="PTHR45339:SF1">
    <property type="entry name" value="HYBRID SIGNAL TRANSDUCTION HISTIDINE KINASE J"/>
    <property type="match status" value="1"/>
</dbReference>
<keyword evidence="7" id="KW-0547">Nucleotide-binding</keyword>